<gene>
    <name evidence="1" type="ORF">MLD38_019811</name>
</gene>
<accession>A0ACB9QBZ0</accession>
<keyword evidence="2" id="KW-1185">Reference proteome</keyword>
<organism evidence="1 2">
    <name type="scientific">Melastoma candidum</name>
    <dbReference type="NCBI Taxonomy" id="119954"/>
    <lineage>
        <taxon>Eukaryota</taxon>
        <taxon>Viridiplantae</taxon>
        <taxon>Streptophyta</taxon>
        <taxon>Embryophyta</taxon>
        <taxon>Tracheophyta</taxon>
        <taxon>Spermatophyta</taxon>
        <taxon>Magnoliopsida</taxon>
        <taxon>eudicotyledons</taxon>
        <taxon>Gunneridae</taxon>
        <taxon>Pentapetalae</taxon>
        <taxon>rosids</taxon>
        <taxon>malvids</taxon>
        <taxon>Myrtales</taxon>
        <taxon>Melastomataceae</taxon>
        <taxon>Melastomatoideae</taxon>
        <taxon>Melastomateae</taxon>
        <taxon>Melastoma</taxon>
    </lineage>
</organism>
<sequence length="126" mass="14416">MAKFNVVRKARRAEAAERKRVMHGDPLTGKLRQKQLPKSVSGKRKRKLLKKWRRDQKEAVDKGLITMEDVQMAAADGAGTEFSLDTAETVPKFRLKKKALKLHRHLKRGKGTNKQPKKRTVDSMVD</sequence>
<evidence type="ECO:0000313" key="1">
    <source>
        <dbReference type="EMBL" id="KAI4363618.1"/>
    </source>
</evidence>
<dbReference type="EMBL" id="CM042885">
    <property type="protein sequence ID" value="KAI4363618.1"/>
    <property type="molecule type" value="Genomic_DNA"/>
</dbReference>
<protein>
    <submittedName>
        <fullName evidence="1">Uncharacterized protein</fullName>
    </submittedName>
</protein>
<evidence type="ECO:0000313" key="2">
    <source>
        <dbReference type="Proteomes" id="UP001057402"/>
    </source>
</evidence>
<proteinExistence type="predicted"/>
<name>A0ACB9QBZ0_9MYRT</name>
<dbReference type="Proteomes" id="UP001057402">
    <property type="component" value="Chromosome 6"/>
</dbReference>
<reference evidence="2" key="1">
    <citation type="journal article" date="2023" name="Front. Plant Sci.">
        <title>Chromosomal-level genome assembly of Melastoma candidum provides insights into trichome evolution.</title>
        <authorList>
            <person name="Zhong Y."/>
            <person name="Wu W."/>
            <person name="Sun C."/>
            <person name="Zou P."/>
            <person name="Liu Y."/>
            <person name="Dai S."/>
            <person name="Zhou R."/>
        </authorList>
    </citation>
    <scope>NUCLEOTIDE SEQUENCE [LARGE SCALE GENOMIC DNA]</scope>
</reference>
<comment type="caution">
    <text evidence="1">The sequence shown here is derived from an EMBL/GenBank/DDBJ whole genome shotgun (WGS) entry which is preliminary data.</text>
</comment>